<organism evidence="2 3">
    <name type="scientific">Bifidobacterium longum</name>
    <dbReference type="NCBI Taxonomy" id="216816"/>
    <lineage>
        <taxon>Bacteria</taxon>
        <taxon>Bacillati</taxon>
        <taxon>Actinomycetota</taxon>
        <taxon>Actinomycetes</taxon>
        <taxon>Bifidobacteriales</taxon>
        <taxon>Bifidobacteriaceae</taxon>
        <taxon>Bifidobacterium</taxon>
    </lineage>
</organism>
<evidence type="ECO:0000313" key="2">
    <source>
        <dbReference type="EMBL" id="RGW66172.1"/>
    </source>
</evidence>
<feature type="region of interest" description="Disordered" evidence="1">
    <location>
        <begin position="131"/>
        <end position="151"/>
    </location>
</feature>
<sequence>MHWSYRSVIDGDCRAPTCAGWVHECHVPNRGADCVNRLAAGTDCVPPGTAMSAVPAYEDDDERWYALRTAVPPRLSHRLRRSELLHSEPRACATACVRLSRADPVGSTGRLPPFFRRLPADNGSLPHNGAYPNTPRGQIAAHGHGTVRSPI</sequence>
<proteinExistence type="predicted"/>
<evidence type="ECO:0000313" key="3">
    <source>
        <dbReference type="Proteomes" id="UP000265775"/>
    </source>
</evidence>
<protein>
    <submittedName>
        <fullName evidence="2">Uncharacterized protein</fullName>
    </submittedName>
</protein>
<dbReference type="Proteomes" id="UP000265775">
    <property type="component" value="Unassembled WGS sequence"/>
</dbReference>
<gene>
    <name evidence="2" type="ORF">DWV59_01470</name>
</gene>
<reference evidence="2 3" key="1">
    <citation type="submission" date="2018-08" db="EMBL/GenBank/DDBJ databases">
        <title>A genome reference for cultivated species of the human gut microbiota.</title>
        <authorList>
            <person name="Zou Y."/>
            <person name="Xue W."/>
            <person name="Luo G."/>
        </authorList>
    </citation>
    <scope>NUCLEOTIDE SEQUENCE [LARGE SCALE GENOMIC DNA]</scope>
    <source>
        <strain evidence="2 3">AF11-12</strain>
    </source>
</reference>
<comment type="caution">
    <text evidence="2">The sequence shown here is derived from an EMBL/GenBank/DDBJ whole genome shotgun (WGS) entry which is preliminary data.</text>
</comment>
<dbReference type="AlphaFoldDB" id="A0A395Y297"/>
<name>A0A395Y297_BIFLN</name>
<evidence type="ECO:0000256" key="1">
    <source>
        <dbReference type="SAM" id="MobiDB-lite"/>
    </source>
</evidence>
<accession>A0A395Y297</accession>
<dbReference type="EMBL" id="QSAR01000001">
    <property type="protein sequence ID" value="RGW66172.1"/>
    <property type="molecule type" value="Genomic_DNA"/>
</dbReference>